<dbReference type="EC" id="3.4.21.26" evidence="2"/>
<proteinExistence type="predicted"/>
<evidence type="ECO:0000259" key="7">
    <source>
        <dbReference type="Pfam" id="PF02897"/>
    </source>
</evidence>
<evidence type="ECO:0000313" key="9">
    <source>
        <dbReference type="Proteomes" id="UP001501578"/>
    </source>
</evidence>
<accession>A0ABP3ZVY5</accession>
<evidence type="ECO:0000256" key="4">
    <source>
        <dbReference type="ARBA" id="ARBA00022801"/>
    </source>
</evidence>
<comment type="catalytic activity">
    <reaction evidence="1">
        <text>Hydrolysis of Pro-|-Xaa &gt;&gt; Ala-|-Xaa in oligopeptides.</text>
        <dbReference type="EC" id="3.4.21.26"/>
    </reaction>
</comment>
<dbReference type="Pfam" id="PF00326">
    <property type="entry name" value="Peptidase_S9"/>
    <property type="match status" value="1"/>
</dbReference>
<evidence type="ECO:0000256" key="2">
    <source>
        <dbReference type="ARBA" id="ARBA00011897"/>
    </source>
</evidence>
<protein>
    <recommendedName>
        <fullName evidence="2">prolyl oligopeptidase</fullName>
        <ecNumber evidence="2">3.4.21.26</ecNumber>
    </recommendedName>
</protein>
<sequence>MSDPYEWLREDTEESLAWQEQEDEAARSYLRDWHHFPRVHAQVAAAAAFDSLGAGAPRRLGGRWFRMGPVEAGQPEQGVWVSDSADDPGRLLVDPRDDDHARDGRPAQLVWFEPSPDGDRVVFGLYHGGRPIGPLRVVDTGTGRPLPLASHPHLLSGAVPGWLPDGSAFYVCDRSEGGEHRVWYMEGEQRELVHEIDPGGLPGSPSGLTPQVSPGGTWVITLSGQHEQAATHVGDRRTGTWRPFLPPGYAGECHGVWYDEDTYLAVVTGDAPRGRLVAIPVATSTDEWTWRELVPESDAVLRCVTKAGDRLVLCDVVDAAIGFRLFTVEGEPLGRIPLPGIGSSPTALIFRRFDRSDVPVFSFNTFVEPTAAYRVEGDEPIAVGRARPGLAGMTVTRRFATGRDGTRLPCFVIHRKDLDLDRPQPTLVNAYGGFNVAWLPRYLGDYAPFLQAGGIYVHAVLRGGAEYGRDWYEQGRLAGKQTTFDDLYAVAEDLIAAGLSEPGRLAFHSSSHGGLVAGVALTQRPDLWRALVAEVPLFEMLRPLTHGHRDVYSVFHEDYGDADQREDAAIIRKYSPYHNVRPGTAYPAILQAFGEHDLGCQPFHGRMFTSALRPASTSGHPVMLRVWKGAGHTPLDGAEAIERYSEIVSFLMRELGMTPVD</sequence>
<evidence type="ECO:0000256" key="1">
    <source>
        <dbReference type="ARBA" id="ARBA00001070"/>
    </source>
</evidence>
<dbReference type="SUPFAM" id="SSF50993">
    <property type="entry name" value="Peptidase/esterase 'gauge' domain"/>
    <property type="match status" value="1"/>
</dbReference>
<dbReference type="PANTHER" id="PTHR42881">
    <property type="entry name" value="PROLYL ENDOPEPTIDASE"/>
    <property type="match status" value="1"/>
</dbReference>
<dbReference type="EMBL" id="BAAAHQ010000011">
    <property type="protein sequence ID" value="GAA0925971.1"/>
    <property type="molecule type" value="Genomic_DNA"/>
</dbReference>
<keyword evidence="9" id="KW-1185">Reference proteome</keyword>
<dbReference type="InterPro" id="IPR029058">
    <property type="entry name" value="AB_hydrolase_fold"/>
</dbReference>
<dbReference type="InterPro" id="IPR001375">
    <property type="entry name" value="Peptidase_S9_cat"/>
</dbReference>
<dbReference type="InterPro" id="IPR023302">
    <property type="entry name" value="Pept_S9A_N"/>
</dbReference>
<keyword evidence="5" id="KW-0720">Serine protease</keyword>
<keyword evidence="3" id="KW-0645">Protease</keyword>
<dbReference type="PRINTS" id="PR00862">
    <property type="entry name" value="PROLIGOPTASE"/>
</dbReference>
<organism evidence="8 9">
    <name type="scientific">Nonomuraea longicatena</name>
    <dbReference type="NCBI Taxonomy" id="83682"/>
    <lineage>
        <taxon>Bacteria</taxon>
        <taxon>Bacillati</taxon>
        <taxon>Actinomycetota</taxon>
        <taxon>Actinomycetes</taxon>
        <taxon>Streptosporangiales</taxon>
        <taxon>Streptosporangiaceae</taxon>
        <taxon>Nonomuraea</taxon>
    </lineage>
</organism>
<gene>
    <name evidence="8" type="ORF">GCM10009560_27730</name>
</gene>
<feature type="domain" description="Peptidase S9A N-terminal" evidence="7">
    <location>
        <begin position="2"/>
        <end position="376"/>
    </location>
</feature>
<keyword evidence="4" id="KW-0378">Hydrolase</keyword>
<evidence type="ECO:0000256" key="5">
    <source>
        <dbReference type="ARBA" id="ARBA00022825"/>
    </source>
</evidence>
<name>A0ABP3ZVY5_9ACTN</name>
<comment type="caution">
    <text evidence="8">The sequence shown here is derived from an EMBL/GenBank/DDBJ whole genome shotgun (WGS) entry which is preliminary data.</text>
</comment>
<dbReference type="Gene3D" id="2.130.10.120">
    <property type="entry name" value="Prolyl oligopeptidase, N-terminal domain"/>
    <property type="match status" value="1"/>
</dbReference>
<dbReference type="InterPro" id="IPR051167">
    <property type="entry name" value="Prolyl_oligopep/macrocyclase"/>
</dbReference>
<feature type="domain" description="Peptidase S9 prolyl oligopeptidase catalytic" evidence="6">
    <location>
        <begin position="449"/>
        <end position="657"/>
    </location>
</feature>
<dbReference type="PANTHER" id="PTHR42881:SF2">
    <property type="entry name" value="PROLYL ENDOPEPTIDASE"/>
    <property type="match status" value="1"/>
</dbReference>
<dbReference type="Proteomes" id="UP001501578">
    <property type="component" value="Unassembled WGS sequence"/>
</dbReference>
<reference evidence="9" key="1">
    <citation type="journal article" date="2019" name="Int. J. Syst. Evol. Microbiol.">
        <title>The Global Catalogue of Microorganisms (GCM) 10K type strain sequencing project: providing services to taxonomists for standard genome sequencing and annotation.</title>
        <authorList>
            <consortium name="The Broad Institute Genomics Platform"/>
            <consortium name="The Broad Institute Genome Sequencing Center for Infectious Disease"/>
            <person name="Wu L."/>
            <person name="Ma J."/>
        </authorList>
    </citation>
    <scope>NUCLEOTIDE SEQUENCE [LARGE SCALE GENOMIC DNA]</scope>
    <source>
        <strain evidence="9">JCM 11136</strain>
    </source>
</reference>
<dbReference type="SUPFAM" id="SSF53474">
    <property type="entry name" value="alpha/beta-Hydrolases"/>
    <property type="match status" value="1"/>
</dbReference>
<dbReference type="Pfam" id="PF02897">
    <property type="entry name" value="Peptidase_S9_N"/>
    <property type="match status" value="1"/>
</dbReference>
<evidence type="ECO:0000259" key="6">
    <source>
        <dbReference type="Pfam" id="PF00326"/>
    </source>
</evidence>
<evidence type="ECO:0000313" key="8">
    <source>
        <dbReference type="EMBL" id="GAA0925971.1"/>
    </source>
</evidence>
<dbReference type="InterPro" id="IPR002470">
    <property type="entry name" value="Peptidase_S9A"/>
</dbReference>
<evidence type="ECO:0000256" key="3">
    <source>
        <dbReference type="ARBA" id="ARBA00022670"/>
    </source>
</evidence>
<dbReference type="Gene3D" id="3.40.50.1820">
    <property type="entry name" value="alpha/beta hydrolase"/>
    <property type="match status" value="1"/>
</dbReference>